<dbReference type="CDD" id="cd04496">
    <property type="entry name" value="SSB_OBF"/>
    <property type="match status" value="1"/>
</dbReference>
<proteinExistence type="predicted"/>
<name>A0AAP2UIF5_9FIRM</name>
<accession>A0AAP2UIF5</accession>
<dbReference type="RefSeq" id="WP_227352316.1">
    <property type="nucleotide sequence ID" value="NZ_JAJDKX010000058.1"/>
</dbReference>
<dbReference type="Proteomes" id="UP001204814">
    <property type="component" value="Unassembled WGS sequence"/>
</dbReference>
<reference evidence="4" key="1">
    <citation type="submission" date="2022-06" db="EMBL/GenBank/DDBJ databases">
        <title>Isolation of gut microbiota from human fecal samples.</title>
        <authorList>
            <person name="Pamer E.G."/>
            <person name="Barat B."/>
            <person name="Waligurski E."/>
            <person name="Medina S."/>
            <person name="Paddock L."/>
            <person name="Mostad J."/>
        </authorList>
    </citation>
    <scope>NUCLEOTIDE SEQUENCE</scope>
    <source>
        <strain evidence="4">DFI.6.24</strain>
    </source>
</reference>
<dbReference type="InterPro" id="IPR011344">
    <property type="entry name" value="ssDNA-bd"/>
</dbReference>
<gene>
    <name evidence="4" type="ORF">NE542_06925</name>
</gene>
<dbReference type="InterPro" id="IPR012340">
    <property type="entry name" value="NA-bd_OB-fold"/>
</dbReference>
<evidence type="ECO:0000313" key="5">
    <source>
        <dbReference type="Proteomes" id="UP001204814"/>
    </source>
</evidence>
<dbReference type="EMBL" id="JANGBO010000004">
    <property type="protein sequence ID" value="MCQ5061566.1"/>
    <property type="molecule type" value="Genomic_DNA"/>
</dbReference>
<dbReference type="AlphaFoldDB" id="A0AAP2UIF5"/>
<evidence type="ECO:0000256" key="2">
    <source>
        <dbReference type="PROSITE-ProRule" id="PRU00252"/>
    </source>
</evidence>
<comment type="caution">
    <text evidence="4">The sequence shown here is derived from an EMBL/GenBank/DDBJ whole genome shotgun (WGS) entry which is preliminary data.</text>
</comment>
<dbReference type="PROSITE" id="PS50935">
    <property type="entry name" value="SSB"/>
    <property type="match status" value="1"/>
</dbReference>
<dbReference type="NCBIfam" id="TIGR00621">
    <property type="entry name" value="ssb"/>
    <property type="match status" value="1"/>
</dbReference>
<organism evidence="4 5">
    <name type="scientific">Faecalibacillus intestinalis</name>
    <dbReference type="NCBI Taxonomy" id="1982626"/>
    <lineage>
        <taxon>Bacteria</taxon>
        <taxon>Bacillati</taxon>
        <taxon>Bacillota</taxon>
        <taxon>Erysipelotrichia</taxon>
        <taxon>Erysipelotrichales</taxon>
        <taxon>Coprobacillaceae</taxon>
        <taxon>Faecalibacillus</taxon>
    </lineage>
</organism>
<dbReference type="InterPro" id="IPR000424">
    <property type="entry name" value="Primosome_PriB/ssb"/>
</dbReference>
<dbReference type="GO" id="GO:0003697">
    <property type="term" value="F:single-stranded DNA binding"/>
    <property type="evidence" value="ECO:0007669"/>
    <property type="project" value="InterPro"/>
</dbReference>
<evidence type="ECO:0000256" key="3">
    <source>
        <dbReference type="RuleBase" id="RU000524"/>
    </source>
</evidence>
<evidence type="ECO:0000313" key="4">
    <source>
        <dbReference type="EMBL" id="MCQ5061566.1"/>
    </source>
</evidence>
<dbReference type="PIRSF" id="PIRSF002070">
    <property type="entry name" value="SSB"/>
    <property type="match status" value="1"/>
</dbReference>
<sequence length="93" mass="10588">MAVARYTLAVNRRYRHYGEQKANFISCVTFGKSVEFAQKYLHKGTRIVIGGRISTGNYKDKDGKTIYTTDVIVEEHEFAQNKDNGANAFSFPF</sequence>
<dbReference type="SUPFAM" id="SSF50249">
    <property type="entry name" value="Nucleic acid-binding proteins"/>
    <property type="match status" value="1"/>
</dbReference>
<dbReference type="Gene3D" id="2.40.50.140">
    <property type="entry name" value="Nucleic acid-binding proteins"/>
    <property type="match status" value="1"/>
</dbReference>
<keyword evidence="1 2" id="KW-0238">DNA-binding</keyword>
<dbReference type="Pfam" id="PF00436">
    <property type="entry name" value="SSB"/>
    <property type="match status" value="1"/>
</dbReference>
<evidence type="ECO:0000256" key="1">
    <source>
        <dbReference type="ARBA" id="ARBA00023125"/>
    </source>
</evidence>
<protein>
    <recommendedName>
        <fullName evidence="3">Single-stranded DNA-binding protein</fullName>
    </recommendedName>
</protein>
<dbReference type="GO" id="GO:0006260">
    <property type="term" value="P:DNA replication"/>
    <property type="evidence" value="ECO:0007669"/>
    <property type="project" value="InterPro"/>
</dbReference>